<feature type="compositionally biased region" description="Basic and acidic residues" evidence="5">
    <location>
        <begin position="638"/>
        <end position="647"/>
    </location>
</feature>
<feature type="coiled-coil region" evidence="4">
    <location>
        <begin position="23"/>
        <end position="71"/>
    </location>
</feature>
<dbReference type="Pfam" id="PF08573">
    <property type="entry name" value="SAE2"/>
    <property type="match status" value="1"/>
</dbReference>
<sequence>MEVIRNLQISLGDQLDQAFNRAYNELNAELAARDARIHQAEEKARTAEEARVKAVKRAEELRHENKSFQKKFRADQTDTDGQSSSAAIFNDIQRAYDPEKVLTTISGGRINAGNAQLLEAHRSLESKYRSLYTQVQELATASDTLRRKVKHAKKTLSQWQGYFNREEFTVPVQGVNVTFRRIERIGERSRSGRSSSRHLPQPFDKRDGDQVDLSLLQSSDSTPTASQSSGIEEQRQRDESDGNPPAAMIVTPVEPNVTVEPVLPPLYSRETMATGTYERPAVIKAEKSTSSELDSLLNGLESGPPGTQDLEDVGKTVETPRKHVHWDNGSHGTSTLRVFHESEPRRFTFGRDSGEFRAQQTTGRQTPLQPIDTNRAVTRQPGPGPDSKRRKTGVRGVHAIPSVAEDGEENYAGMAAERNHRTANTPAPKGGLLAGSSASAKRRLDDLLAAPSPKRSPLLPPRSQKASTGATGRSRPDRQRSPSRQYLNNDAHSPEPPDPEDEPFRCRPVHKLNLDCFKINTEYNQGLEFAFDEVVRKRDQRKCLAGCTRPDCCGDKFRAMARAGGLTSAGDEDSQILEDYMGDQKHKLETMGEQEKHDLLIEAKARLLANQYGKHRYAHERPRSPPGFWRTDMPSTQELERDQEDARKLEREKVMERYREAMRPGGLWKFADEP</sequence>
<feature type="compositionally biased region" description="Low complexity" evidence="5">
    <location>
        <begin position="211"/>
        <end position="229"/>
    </location>
</feature>
<keyword evidence="7" id="KW-0540">Nuclease</keyword>
<keyword evidence="7" id="KW-0378">Hydrolase</keyword>
<evidence type="ECO:0000256" key="3">
    <source>
        <dbReference type="ARBA" id="ARBA00023242"/>
    </source>
</evidence>
<reference evidence="7 8" key="1">
    <citation type="journal article" date="2018" name="Front. Microbiol.">
        <title>Genomic and genetic insights into a cosmopolitan fungus, Paecilomyces variotii (Eurotiales).</title>
        <authorList>
            <person name="Urquhart A.S."/>
            <person name="Mondo S.J."/>
            <person name="Makela M.R."/>
            <person name="Hane J.K."/>
            <person name="Wiebenga A."/>
            <person name="He G."/>
            <person name="Mihaltcheva S."/>
            <person name="Pangilinan J."/>
            <person name="Lipzen A."/>
            <person name="Barry K."/>
            <person name="de Vries R.P."/>
            <person name="Grigoriev I.V."/>
            <person name="Idnurm A."/>
        </authorList>
    </citation>
    <scope>NUCLEOTIDE SEQUENCE [LARGE SCALE GENOMIC DNA]</scope>
    <source>
        <strain evidence="7 8">CBS 101075</strain>
    </source>
</reference>
<keyword evidence="8" id="KW-1185">Reference proteome</keyword>
<dbReference type="PANTHER" id="PTHR15107">
    <property type="entry name" value="RETINOBLASTOMA BINDING PROTEIN 8"/>
    <property type="match status" value="1"/>
</dbReference>
<evidence type="ECO:0000256" key="2">
    <source>
        <dbReference type="ARBA" id="ARBA00022763"/>
    </source>
</evidence>
<feature type="region of interest" description="Disordered" evidence="5">
    <location>
        <begin position="616"/>
        <end position="647"/>
    </location>
</feature>
<accession>A0A443HTE7</accession>
<protein>
    <submittedName>
        <fullName evidence="7">DNA repair protein endonuclease SAE2/CtIP C-terminus-domain-containing protein</fullName>
    </submittedName>
</protein>
<evidence type="ECO:0000256" key="5">
    <source>
        <dbReference type="SAM" id="MobiDB-lite"/>
    </source>
</evidence>
<dbReference type="GO" id="GO:0010792">
    <property type="term" value="P:DNA double-strand break processing involved in repair via single-strand annealing"/>
    <property type="evidence" value="ECO:0007669"/>
    <property type="project" value="TreeGrafter"/>
</dbReference>
<keyword evidence="3" id="KW-0539">Nucleus</keyword>
<dbReference type="RefSeq" id="XP_028484731.1">
    <property type="nucleotide sequence ID" value="XM_028626912.1"/>
</dbReference>
<gene>
    <name evidence="7" type="ORF">C8Q69DRAFT_280774</name>
</gene>
<dbReference type="GO" id="GO:0003684">
    <property type="term" value="F:damaged DNA binding"/>
    <property type="evidence" value="ECO:0007669"/>
    <property type="project" value="TreeGrafter"/>
</dbReference>
<dbReference type="VEuPathDB" id="FungiDB:C8Q69DRAFT_280774"/>
<dbReference type="GeneID" id="39596189"/>
<dbReference type="InterPro" id="IPR013882">
    <property type="entry name" value="Ctp1_C"/>
</dbReference>
<feature type="region of interest" description="Disordered" evidence="5">
    <location>
        <begin position="186"/>
        <end position="252"/>
    </location>
</feature>
<feature type="region of interest" description="Disordered" evidence="5">
    <location>
        <begin position="421"/>
        <end position="440"/>
    </location>
</feature>
<comment type="caution">
    <text evidence="7">The sequence shown here is derived from an EMBL/GenBank/DDBJ whole genome shotgun (WGS) entry which is preliminary data.</text>
</comment>
<keyword evidence="4" id="KW-0175">Coiled coil</keyword>
<feature type="compositionally biased region" description="Polar residues" evidence="5">
    <location>
        <begin position="358"/>
        <end position="377"/>
    </location>
</feature>
<keyword evidence="2" id="KW-0227">DNA damage</keyword>
<evidence type="ECO:0000259" key="6">
    <source>
        <dbReference type="Pfam" id="PF08573"/>
    </source>
</evidence>
<evidence type="ECO:0000256" key="4">
    <source>
        <dbReference type="SAM" id="Coils"/>
    </source>
</evidence>
<evidence type="ECO:0000313" key="7">
    <source>
        <dbReference type="EMBL" id="RWQ95086.1"/>
    </source>
</evidence>
<dbReference type="AlphaFoldDB" id="A0A443HTE7"/>
<keyword evidence="7" id="KW-0255">Endonuclease</keyword>
<dbReference type="InterPro" id="IPR033316">
    <property type="entry name" value="RBBP8-like"/>
</dbReference>
<dbReference type="EMBL" id="RCNU01000006">
    <property type="protein sequence ID" value="RWQ95086.1"/>
    <property type="molecule type" value="Genomic_DNA"/>
</dbReference>
<evidence type="ECO:0000313" key="8">
    <source>
        <dbReference type="Proteomes" id="UP000283841"/>
    </source>
</evidence>
<dbReference type="Proteomes" id="UP000283841">
    <property type="component" value="Unassembled WGS sequence"/>
</dbReference>
<name>A0A443HTE7_BYSSP</name>
<proteinExistence type="predicted"/>
<dbReference type="STRING" id="264951.A0A443HTE7"/>
<evidence type="ECO:0000256" key="1">
    <source>
        <dbReference type="ARBA" id="ARBA00004123"/>
    </source>
</evidence>
<dbReference type="PANTHER" id="PTHR15107:SF0">
    <property type="entry name" value="DNA ENDONUCLEASE ACTIVATOR CTP1 C-TERMINAL DOMAIN-CONTAINING PROTEIN"/>
    <property type="match status" value="1"/>
</dbReference>
<feature type="region of interest" description="Disordered" evidence="5">
    <location>
        <begin position="348"/>
        <end position="409"/>
    </location>
</feature>
<comment type="subcellular location">
    <subcellularLocation>
        <location evidence="1">Nucleus</location>
    </subcellularLocation>
</comment>
<feature type="region of interest" description="Disordered" evidence="5">
    <location>
        <begin position="450"/>
        <end position="506"/>
    </location>
</feature>
<dbReference type="GO" id="GO:0004519">
    <property type="term" value="F:endonuclease activity"/>
    <property type="evidence" value="ECO:0007669"/>
    <property type="project" value="UniProtKB-KW"/>
</dbReference>
<organism evidence="7 8">
    <name type="scientific">Byssochlamys spectabilis</name>
    <name type="common">Paecilomyces variotii</name>
    <dbReference type="NCBI Taxonomy" id="264951"/>
    <lineage>
        <taxon>Eukaryota</taxon>
        <taxon>Fungi</taxon>
        <taxon>Dikarya</taxon>
        <taxon>Ascomycota</taxon>
        <taxon>Pezizomycotina</taxon>
        <taxon>Eurotiomycetes</taxon>
        <taxon>Eurotiomycetidae</taxon>
        <taxon>Eurotiales</taxon>
        <taxon>Thermoascaceae</taxon>
        <taxon>Paecilomyces</taxon>
    </lineage>
</organism>
<feature type="domain" description="DNA endonuclease activator Ctp1 C-terminal" evidence="6">
    <location>
        <begin position="530"/>
        <end position="638"/>
    </location>
</feature>
<feature type="compositionally biased region" description="Low complexity" evidence="5">
    <location>
        <begin position="450"/>
        <end position="463"/>
    </location>
</feature>
<dbReference type="GO" id="GO:0005634">
    <property type="term" value="C:nucleus"/>
    <property type="evidence" value="ECO:0007669"/>
    <property type="project" value="UniProtKB-SubCell"/>
</dbReference>